<evidence type="ECO:0000313" key="2">
    <source>
        <dbReference type="EMBL" id="HDL89273.1"/>
    </source>
</evidence>
<comment type="caution">
    <text evidence="2">The sequence shown here is derived from an EMBL/GenBank/DDBJ whole genome shotgun (WGS) entry which is preliminary data.</text>
</comment>
<dbReference type="CDD" id="cd00851">
    <property type="entry name" value="MTH1175"/>
    <property type="match status" value="1"/>
</dbReference>
<dbReference type="InterPro" id="IPR003731">
    <property type="entry name" value="Di-Nase_FeMo-co_biosynth"/>
</dbReference>
<dbReference type="AlphaFoldDB" id="A0A7C0WS45"/>
<sequence>MKIAIPLANGKLSLHFGHCESFAFIEVNPATKTIISRTDVPAPPHQPGFLPHWMSEQGVDLVITGGMGQRALGLFAQMGIKVLVGAPVDYPENLVQAYLNGTLQLGANVCDH</sequence>
<dbReference type="InterPro" id="IPR036105">
    <property type="entry name" value="DiNase_FeMo-co_biosyn_sf"/>
</dbReference>
<dbReference type="PANTHER" id="PTHR42983">
    <property type="entry name" value="DINITROGENASE IRON-MOLYBDENUM COFACTOR PROTEIN-RELATED"/>
    <property type="match status" value="1"/>
</dbReference>
<dbReference type="EMBL" id="DQZW01000001">
    <property type="protein sequence ID" value="HDL89273.1"/>
    <property type="molecule type" value="Genomic_DNA"/>
</dbReference>
<evidence type="ECO:0000259" key="1">
    <source>
        <dbReference type="Pfam" id="PF02579"/>
    </source>
</evidence>
<proteinExistence type="predicted"/>
<dbReference type="PANTHER" id="PTHR42983:SF1">
    <property type="entry name" value="IRON-MOLYBDENUM PROTEIN"/>
    <property type="match status" value="1"/>
</dbReference>
<feature type="domain" description="Dinitrogenase iron-molybdenum cofactor biosynthesis" evidence="1">
    <location>
        <begin position="10"/>
        <end position="98"/>
    </location>
</feature>
<dbReference type="InterPro" id="IPR033913">
    <property type="entry name" value="MTH1175_dom"/>
</dbReference>
<name>A0A7C0WS45_9BACT</name>
<dbReference type="SUPFAM" id="SSF53146">
    <property type="entry name" value="Nitrogenase accessory factor-like"/>
    <property type="match status" value="1"/>
</dbReference>
<reference evidence="2" key="1">
    <citation type="journal article" date="2020" name="mSystems">
        <title>Genome- and Community-Level Interaction Insights into Carbon Utilization and Element Cycling Functions of Hydrothermarchaeota in Hydrothermal Sediment.</title>
        <authorList>
            <person name="Zhou Z."/>
            <person name="Liu Y."/>
            <person name="Xu W."/>
            <person name="Pan J."/>
            <person name="Luo Z.H."/>
            <person name="Li M."/>
        </authorList>
    </citation>
    <scope>NUCLEOTIDE SEQUENCE [LARGE SCALE GENOMIC DNA]</scope>
    <source>
        <strain evidence="2">HyVt-19</strain>
    </source>
</reference>
<dbReference type="Gene3D" id="3.30.420.130">
    <property type="entry name" value="Dinitrogenase iron-molybdenum cofactor biosynthesis domain"/>
    <property type="match status" value="1"/>
</dbReference>
<gene>
    <name evidence="2" type="ORF">ENG14_00025</name>
</gene>
<dbReference type="Proteomes" id="UP000886355">
    <property type="component" value="Unassembled WGS sequence"/>
</dbReference>
<dbReference type="Pfam" id="PF02579">
    <property type="entry name" value="Nitro_FeMo-Co"/>
    <property type="match status" value="1"/>
</dbReference>
<protein>
    <submittedName>
        <fullName evidence="2">ATPase</fullName>
    </submittedName>
</protein>
<organism evidence="2">
    <name type="scientific">Thermodesulforhabdus norvegica</name>
    <dbReference type="NCBI Taxonomy" id="39841"/>
    <lineage>
        <taxon>Bacteria</taxon>
        <taxon>Pseudomonadati</taxon>
        <taxon>Thermodesulfobacteriota</taxon>
        <taxon>Syntrophobacteria</taxon>
        <taxon>Syntrophobacterales</taxon>
        <taxon>Thermodesulforhabdaceae</taxon>
        <taxon>Thermodesulforhabdus</taxon>
    </lineage>
</organism>
<accession>A0A7C0WS45</accession>